<dbReference type="Proteomes" id="UP001159363">
    <property type="component" value="Chromosome 8"/>
</dbReference>
<accession>A0ABQ9GVC4</accession>
<proteinExistence type="predicted"/>
<evidence type="ECO:0000313" key="1">
    <source>
        <dbReference type="EMBL" id="KAJ8876001.1"/>
    </source>
</evidence>
<gene>
    <name evidence="1" type="ORF">PR048_023909</name>
</gene>
<sequence>MRTFSRVTAAPARWEMTTPLPYHTTKTKSRKSSSPVIQGRLDCGYAWERAVRNVVTPKTLRIYPVGGILVHLRANHLRLLGRKIMQGDMHRGKEGLGSHGLLFGGMTTSLSVLRASLNYEEQGKNRPERRKNPCDREGFQKWPFCRGQRIVSNIHKLDNISYRSCKTIRRVRQGTVQMSRDVQGVLTSGLCVLCCLVRETSSARREIQLLQPYGWYKGPHKGPSTPPALSFGNDERVQMRRLGRSEHVVQQVTQQDVYNESLDCSLLSGRNTSSFPRFLLRASRMYSSEQAPAYLASLHRTPLLSFKLIRYLADLPWRSQLVRRWSAVREVLGSSPVGKAWFVRIIDTKNCAEDYAQLDFPRQKLPFVYSSIIQYVIGATVAERLACSPPT</sequence>
<evidence type="ECO:0000313" key="2">
    <source>
        <dbReference type="Proteomes" id="UP001159363"/>
    </source>
</evidence>
<name>A0ABQ9GVC4_9NEOP</name>
<organism evidence="1 2">
    <name type="scientific">Dryococelus australis</name>
    <dbReference type="NCBI Taxonomy" id="614101"/>
    <lineage>
        <taxon>Eukaryota</taxon>
        <taxon>Metazoa</taxon>
        <taxon>Ecdysozoa</taxon>
        <taxon>Arthropoda</taxon>
        <taxon>Hexapoda</taxon>
        <taxon>Insecta</taxon>
        <taxon>Pterygota</taxon>
        <taxon>Neoptera</taxon>
        <taxon>Polyneoptera</taxon>
        <taxon>Phasmatodea</taxon>
        <taxon>Verophasmatodea</taxon>
        <taxon>Anareolatae</taxon>
        <taxon>Phasmatidae</taxon>
        <taxon>Eurycanthinae</taxon>
        <taxon>Dryococelus</taxon>
    </lineage>
</organism>
<reference evidence="1 2" key="1">
    <citation type="submission" date="2023-02" db="EMBL/GenBank/DDBJ databases">
        <title>LHISI_Scaffold_Assembly.</title>
        <authorList>
            <person name="Stuart O.P."/>
            <person name="Cleave R."/>
            <person name="Magrath M.J.L."/>
            <person name="Mikheyev A.S."/>
        </authorList>
    </citation>
    <scope>NUCLEOTIDE SEQUENCE [LARGE SCALE GENOMIC DNA]</scope>
    <source>
        <strain evidence="1">Daus_M_001</strain>
        <tissue evidence="1">Leg muscle</tissue>
    </source>
</reference>
<protein>
    <submittedName>
        <fullName evidence="1">Uncharacterized protein</fullName>
    </submittedName>
</protein>
<keyword evidence="2" id="KW-1185">Reference proteome</keyword>
<comment type="caution">
    <text evidence="1">The sequence shown here is derived from an EMBL/GenBank/DDBJ whole genome shotgun (WGS) entry which is preliminary data.</text>
</comment>
<dbReference type="EMBL" id="JARBHB010000009">
    <property type="protein sequence ID" value="KAJ8876001.1"/>
    <property type="molecule type" value="Genomic_DNA"/>
</dbReference>